<evidence type="ECO:0000313" key="3">
    <source>
        <dbReference type="Proteomes" id="UP000061587"/>
    </source>
</evidence>
<dbReference type="RefSeq" id="WP_057099330.1">
    <property type="nucleotide sequence ID" value="NZ_JADMQI010000017.1"/>
</dbReference>
<organism evidence="1 3">
    <name type="scientific">Phocaeicola vulgatus</name>
    <name type="common">Bacteroides vulgatus</name>
    <dbReference type="NCBI Taxonomy" id="821"/>
    <lineage>
        <taxon>Bacteria</taxon>
        <taxon>Pseudomonadati</taxon>
        <taxon>Bacteroidota</taxon>
        <taxon>Bacteroidia</taxon>
        <taxon>Bacteroidales</taxon>
        <taxon>Bacteroidaceae</taxon>
        <taxon>Phocaeicola</taxon>
    </lineage>
</organism>
<accession>A0A0P0M4Z1</accession>
<dbReference type="EMBL" id="JAHPYS010000047">
    <property type="protein sequence ID" value="MBU9140530.1"/>
    <property type="molecule type" value="Genomic_DNA"/>
</dbReference>
<gene>
    <name evidence="1" type="ORF">BvMPK_3538</name>
    <name evidence="2" type="ORF">KTG10_17650</name>
</gene>
<name>A0A0P0M4Z1_PHOVU</name>
<sequence length="274" mass="31909">MKTPFIPKLILLFILFFLYSAGYAQQRDSVTIRGQVTDYNGQPIDSCSIFWQSPSFDDIKQAITDKNGYYTTRIPKGKYQSMGAINMSTYPHTVKPRLAEKDQRLEFWAWNFIADRDTTLNIRYHRMEVYGLRIFHIPGGMPTYQIYVRPMSLTRTLQWQKEEKSSLVHAQDLSKIEQTGLSKQAKGVLLAPSADKLKAIVWIDGEKVPVLMKQEIKEYFDATEYGNAYLLTVDMPKHQKNILPYRIFKVELTDLENGDRGEGLYYMEKENYIK</sequence>
<keyword evidence="2" id="KW-0645">Protease</keyword>
<dbReference type="AlphaFoldDB" id="A0A0P0M4Z1"/>
<protein>
    <submittedName>
        <fullName evidence="2">Carboxypeptidase-like regulatory domain-containing protein</fullName>
    </submittedName>
</protein>
<dbReference type="Gene3D" id="2.60.40.1120">
    <property type="entry name" value="Carboxypeptidase-like, regulatory domain"/>
    <property type="match status" value="1"/>
</dbReference>
<evidence type="ECO:0000313" key="1">
    <source>
        <dbReference type="EMBL" id="ALK86100.1"/>
    </source>
</evidence>
<keyword evidence="2" id="KW-0121">Carboxypeptidase</keyword>
<proteinExistence type="predicted"/>
<keyword evidence="2" id="KW-0378">Hydrolase</keyword>
<reference evidence="2" key="3">
    <citation type="submission" date="2021-06" db="EMBL/GenBank/DDBJ databases">
        <title>Collection of gut derived symbiotic bacterial strains cultured from healthy donors.</title>
        <authorList>
            <person name="Lin H."/>
            <person name="Littmann E."/>
            <person name="Pamer E.G."/>
        </authorList>
    </citation>
    <scope>NUCLEOTIDE SEQUENCE</scope>
    <source>
        <strain evidence="2">MSK.6.33</strain>
    </source>
</reference>
<evidence type="ECO:0000313" key="2">
    <source>
        <dbReference type="EMBL" id="MBU9140530.1"/>
    </source>
</evidence>
<reference evidence="1 3" key="2">
    <citation type="journal article" date="2016" name="Genome Biol. Evol.">
        <title>Extensive mobilome-driven genome diversification in mouse gut-associated Bacteroides vulgatus mpk.</title>
        <authorList>
            <person name="Lange A."/>
            <person name="Beier S."/>
            <person name="Steimle A."/>
            <person name="Autenrieth I.B."/>
            <person name="Huson D.H."/>
            <person name="Frick J.S."/>
        </authorList>
    </citation>
    <scope>NUCLEOTIDE SEQUENCE [LARGE SCALE GENOMIC DNA]</scope>
    <source>
        <strain evidence="3">mpk</strain>
        <strain evidence="1">Mpk</strain>
    </source>
</reference>
<dbReference type="InterPro" id="IPR008969">
    <property type="entry name" value="CarboxyPept-like_regulatory"/>
</dbReference>
<dbReference type="SUPFAM" id="SSF49464">
    <property type="entry name" value="Carboxypeptidase regulatory domain-like"/>
    <property type="match status" value="1"/>
</dbReference>
<dbReference type="PATRIC" id="fig|821.40.peg.4256"/>
<dbReference type="EMBL" id="CP013020">
    <property type="protein sequence ID" value="ALK86100.1"/>
    <property type="molecule type" value="Genomic_DNA"/>
</dbReference>
<dbReference type="Proteomes" id="UP000061587">
    <property type="component" value="Chromosome"/>
</dbReference>
<dbReference type="GO" id="GO:0004180">
    <property type="term" value="F:carboxypeptidase activity"/>
    <property type="evidence" value="ECO:0007669"/>
    <property type="project" value="UniProtKB-KW"/>
</dbReference>
<dbReference type="Proteomes" id="UP000736888">
    <property type="component" value="Unassembled WGS sequence"/>
</dbReference>
<reference evidence="3" key="1">
    <citation type="submission" date="2015-10" db="EMBL/GenBank/DDBJ databases">
        <title>Extensive mobilome-driven genome diversification in gut-associated Bacteroides vulgatus mpk.</title>
        <authorList>
            <person name="Beier S."/>
            <person name="Lange A."/>
            <person name="Huson D.H."/>
            <person name="Frick J.-S."/>
            <person name="Autenrieth I.B."/>
        </authorList>
    </citation>
    <scope>NUCLEOTIDE SEQUENCE [LARGE SCALE GENOMIC DNA]</scope>
    <source>
        <strain evidence="3">mpk</strain>
    </source>
</reference>